<evidence type="ECO:0000256" key="2">
    <source>
        <dbReference type="ARBA" id="ARBA00022448"/>
    </source>
</evidence>
<gene>
    <name evidence="7" type="ORF">CVV65_11780</name>
</gene>
<feature type="transmembrane region" description="Helical" evidence="6">
    <location>
        <begin position="309"/>
        <end position="335"/>
    </location>
</feature>
<accession>A0A2K8NA72</accession>
<dbReference type="PANTHER" id="PTHR11101:SF80">
    <property type="entry name" value="PHOSPHATE TRANSPORTER"/>
    <property type="match status" value="1"/>
</dbReference>
<evidence type="ECO:0000256" key="4">
    <source>
        <dbReference type="ARBA" id="ARBA00022989"/>
    </source>
</evidence>
<dbReference type="GO" id="GO:0005315">
    <property type="term" value="F:phosphate transmembrane transporter activity"/>
    <property type="evidence" value="ECO:0007669"/>
    <property type="project" value="InterPro"/>
</dbReference>
<keyword evidence="4 6" id="KW-1133">Transmembrane helix</keyword>
<keyword evidence="8" id="KW-1185">Reference proteome</keyword>
<evidence type="ECO:0000313" key="8">
    <source>
        <dbReference type="Proteomes" id="UP000231932"/>
    </source>
</evidence>
<dbReference type="Pfam" id="PF01384">
    <property type="entry name" value="PHO4"/>
    <property type="match status" value="1"/>
</dbReference>
<dbReference type="AlphaFoldDB" id="A0A2K8NA72"/>
<feature type="transmembrane region" description="Helical" evidence="6">
    <location>
        <begin position="6"/>
        <end position="25"/>
    </location>
</feature>
<dbReference type="RefSeq" id="WP_100668290.1">
    <property type="nucleotide sequence ID" value="NZ_CP024955.1"/>
</dbReference>
<dbReference type="InterPro" id="IPR001204">
    <property type="entry name" value="Phos_transporter"/>
</dbReference>
<feature type="transmembrane region" description="Helical" evidence="6">
    <location>
        <begin position="220"/>
        <end position="241"/>
    </location>
</feature>
<dbReference type="EMBL" id="CP024955">
    <property type="protein sequence ID" value="ATY85520.1"/>
    <property type="molecule type" value="Genomic_DNA"/>
</dbReference>
<dbReference type="Proteomes" id="UP000231932">
    <property type="component" value="Chromosome"/>
</dbReference>
<dbReference type="PANTHER" id="PTHR11101">
    <property type="entry name" value="PHOSPHATE TRANSPORTER"/>
    <property type="match status" value="1"/>
</dbReference>
<evidence type="ECO:0000256" key="1">
    <source>
        <dbReference type="ARBA" id="ARBA00004141"/>
    </source>
</evidence>
<keyword evidence="5 6" id="KW-0472">Membrane</keyword>
<comment type="subcellular location">
    <subcellularLocation>
        <location evidence="1">Membrane</location>
        <topology evidence="1">Multi-pass membrane protein</topology>
    </subcellularLocation>
</comment>
<evidence type="ECO:0000256" key="5">
    <source>
        <dbReference type="ARBA" id="ARBA00023136"/>
    </source>
</evidence>
<evidence type="ECO:0000313" key="7">
    <source>
        <dbReference type="EMBL" id="ATY85520.1"/>
    </source>
</evidence>
<sequence>MPSADIALVAVVVSLALIFDFINGFHDTANAVAASISTRALRPRTAVVLAGLMNLLGALMFTGVAQTVGKEIANPFVLKDGLWIIASAMIAGIGWNLATWYYGLPSSSSHALIGSVAGAVLSSHGLDALHWSGFLRIIQWLILSPVLALVFGFAWMTSLLWLVRNVAPSRVTRGFRRVQVLAAAFQAFMHGTNDAQKTMGVITFALISAGHLQTAEIPLWVKLVAATSMALGTSVGGWRIIRTVGRGIMKMQPINGFASDLTSSLVLLWATIAKQPVSTTHVIASAVMGVGAAKGVAKVKWGVAGKIVSAWVVTLPVSALLAALVYQILALLIYIPR</sequence>
<dbReference type="KEGG" id="kyr:CVV65_11780"/>
<evidence type="ECO:0000256" key="3">
    <source>
        <dbReference type="ARBA" id="ARBA00022692"/>
    </source>
</evidence>
<evidence type="ECO:0000256" key="6">
    <source>
        <dbReference type="SAM" id="Phobius"/>
    </source>
</evidence>
<organism evidence="7 8">
    <name type="scientific">Kyrpidia spormannii</name>
    <dbReference type="NCBI Taxonomy" id="2055160"/>
    <lineage>
        <taxon>Bacteria</taxon>
        <taxon>Bacillati</taxon>
        <taxon>Bacillota</taxon>
        <taxon>Bacilli</taxon>
        <taxon>Bacillales</taxon>
        <taxon>Alicyclobacillaceae</taxon>
        <taxon>Kyrpidia</taxon>
    </lineage>
</organism>
<reference evidence="8" key="1">
    <citation type="submission" date="2017-11" db="EMBL/GenBank/DDBJ databases">
        <title>Complete Genome Sequence of Kyrpidia sp. Strain EA-1, a thermophilic, hydrogen-oxidizing Bacterium, isolated from the Azores.</title>
        <authorList>
            <person name="Reiner J.E."/>
            <person name="Lapp C.J."/>
            <person name="Bunk B."/>
            <person name="Gescher J."/>
        </authorList>
    </citation>
    <scope>NUCLEOTIDE SEQUENCE [LARGE SCALE GENOMIC DNA]</scope>
    <source>
        <strain evidence="8">EA-1</strain>
    </source>
</reference>
<feature type="transmembrane region" description="Helical" evidence="6">
    <location>
        <begin position="198"/>
        <end position="214"/>
    </location>
</feature>
<feature type="transmembrane region" description="Helical" evidence="6">
    <location>
        <begin position="81"/>
        <end position="104"/>
    </location>
</feature>
<proteinExistence type="predicted"/>
<name>A0A2K8NA72_9BACL</name>
<dbReference type="GO" id="GO:0035435">
    <property type="term" value="P:phosphate ion transmembrane transport"/>
    <property type="evidence" value="ECO:0007669"/>
    <property type="project" value="TreeGrafter"/>
</dbReference>
<dbReference type="OrthoDB" id="9779554at2"/>
<keyword evidence="2" id="KW-0813">Transport</keyword>
<feature type="transmembrane region" description="Helical" evidence="6">
    <location>
        <begin position="46"/>
        <end position="69"/>
    </location>
</feature>
<dbReference type="GO" id="GO:0016020">
    <property type="term" value="C:membrane"/>
    <property type="evidence" value="ECO:0007669"/>
    <property type="project" value="UniProtKB-SubCell"/>
</dbReference>
<feature type="transmembrane region" description="Helical" evidence="6">
    <location>
        <begin position="137"/>
        <end position="163"/>
    </location>
</feature>
<feature type="transmembrane region" description="Helical" evidence="6">
    <location>
        <begin position="111"/>
        <end position="131"/>
    </location>
</feature>
<protein>
    <submittedName>
        <fullName evidence="7">Anion permease</fullName>
    </submittedName>
</protein>
<keyword evidence="3 6" id="KW-0812">Transmembrane</keyword>